<dbReference type="AlphaFoldDB" id="A0A1I5LIZ8"/>
<accession>A0A1I5LIZ8</accession>
<dbReference type="EMBL" id="FOWZ01000001">
    <property type="protein sequence ID" value="SFO96816.1"/>
    <property type="molecule type" value="Genomic_DNA"/>
</dbReference>
<dbReference type="STRING" id="604088.SAMN04488060_1026"/>
<dbReference type="Proteomes" id="UP000199331">
    <property type="component" value="Unassembled WGS sequence"/>
</dbReference>
<evidence type="ECO:0000313" key="3">
    <source>
        <dbReference type="EMBL" id="SFO96816.1"/>
    </source>
</evidence>
<keyword evidence="4" id="KW-1185">Reference proteome</keyword>
<proteinExistence type="inferred from homology"/>
<organism evidence="3 4">
    <name type="scientific">Qipengyuania nanhaisediminis</name>
    <dbReference type="NCBI Taxonomy" id="604088"/>
    <lineage>
        <taxon>Bacteria</taxon>
        <taxon>Pseudomonadati</taxon>
        <taxon>Pseudomonadota</taxon>
        <taxon>Alphaproteobacteria</taxon>
        <taxon>Sphingomonadales</taxon>
        <taxon>Erythrobacteraceae</taxon>
        <taxon>Qipengyuania</taxon>
    </lineage>
</organism>
<keyword evidence="2" id="KW-0175">Coiled coil</keyword>
<comment type="similarity">
    <text evidence="1">Belongs to the PspA/Vipp/IM30 family.</text>
</comment>
<dbReference type="PANTHER" id="PTHR31088:SF6">
    <property type="entry name" value="PHAGE SHOCK PROTEIN A"/>
    <property type="match status" value="1"/>
</dbReference>
<evidence type="ECO:0000256" key="2">
    <source>
        <dbReference type="SAM" id="Coils"/>
    </source>
</evidence>
<dbReference type="InterPro" id="IPR007157">
    <property type="entry name" value="PspA_VIPP1"/>
</dbReference>
<protein>
    <submittedName>
        <fullName evidence="3">Phage shock protein A (PspA) family protein</fullName>
    </submittedName>
</protein>
<feature type="coiled-coil region" evidence="2">
    <location>
        <begin position="55"/>
        <end position="132"/>
    </location>
</feature>
<reference evidence="4" key="1">
    <citation type="submission" date="2016-10" db="EMBL/GenBank/DDBJ databases">
        <authorList>
            <person name="Varghese N."/>
            <person name="Submissions S."/>
        </authorList>
    </citation>
    <scope>NUCLEOTIDE SEQUENCE [LARGE SCALE GENOMIC DNA]</scope>
    <source>
        <strain evidence="4">CGMCC 1.7715</strain>
    </source>
</reference>
<dbReference type="GO" id="GO:0005829">
    <property type="term" value="C:cytosol"/>
    <property type="evidence" value="ECO:0007669"/>
    <property type="project" value="TreeGrafter"/>
</dbReference>
<dbReference type="Pfam" id="PF04012">
    <property type="entry name" value="PspA_IM30"/>
    <property type="match status" value="1"/>
</dbReference>
<evidence type="ECO:0000313" key="4">
    <source>
        <dbReference type="Proteomes" id="UP000199331"/>
    </source>
</evidence>
<name>A0A1I5LIZ8_9SPHN</name>
<dbReference type="OrthoDB" id="7405758at2"/>
<evidence type="ECO:0000256" key="1">
    <source>
        <dbReference type="ARBA" id="ARBA00043985"/>
    </source>
</evidence>
<gene>
    <name evidence="3" type="ORF">SAMN04488060_1026</name>
</gene>
<dbReference type="GO" id="GO:0009271">
    <property type="term" value="P:phage shock"/>
    <property type="evidence" value="ECO:0007669"/>
    <property type="project" value="TreeGrafter"/>
</dbReference>
<dbReference type="RefSeq" id="WP_090477947.1">
    <property type="nucleotide sequence ID" value="NZ_FOWZ01000001.1"/>
</dbReference>
<dbReference type="PANTHER" id="PTHR31088">
    <property type="entry name" value="MEMBRANE-ASSOCIATED PROTEIN VIPP1, CHLOROPLASTIC"/>
    <property type="match status" value="1"/>
</dbReference>
<sequence length="218" mass="24177">MFRIAIEVRDLISSNVSSALDKASDPAKLLLRLQREIEEALVGLTGDMSKARRYKTRLDARLEDTRAQIDEWQDKAKSAMNKGREDLARQALIAREDTRLSVSKIEEEIAAIEAGLIEMQELELQLEAKRDDVRTRLADQLAADRLAPVASRTAAAESSVDRRLGHIEALEKRTGYALDGSHAAARKAAVDRELEDMRRENALEDELAALRAGSGTSV</sequence>